<gene>
    <name evidence="2" type="ORF">CC86DRAFT_355446</name>
</gene>
<keyword evidence="1" id="KW-0472">Membrane</keyword>
<evidence type="ECO:0000313" key="2">
    <source>
        <dbReference type="EMBL" id="KAF2824021.1"/>
    </source>
</evidence>
<keyword evidence="1" id="KW-0812">Transmembrane</keyword>
<organism evidence="2 3">
    <name type="scientific">Ophiobolus disseminans</name>
    <dbReference type="NCBI Taxonomy" id="1469910"/>
    <lineage>
        <taxon>Eukaryota</taxon>
        <taxon>Fungi</taxon>
        <taxon>Dikarya</taxon>
        <taxon>Ascomycota</taxon>
        <taxon>Pezizomycotina</taxon>
        <taxon>Dothideomycetes</taxon>
        <taxon>Pleosporomycetidae</taxon>
        <taxon>Pleosporales</taxon>
        <taxon>Pleosporineae</taxon>
        <taxon>Phaeosphaeriaceae</taxon>
        <taxon>Ophiobolus</taxon>
    </lineage>
</organism>
<evidence type="ECO:0000256" key="1">
    <source>
        <dbReference type="SAM" id="Phobius"/>
    </source>
</evidence>
<name>A0A6A6ZSH3_9PLEO</name>
<accession>A0A6A6ZSH3</accession>
<dbReference type="OrthoDB" id="5358884at2759"/>
<sequence>MHSECPLEPVPKPENSSTYIYSVTESPSTSDNTVDQIPWNENLPVNEDRIQAPAKPTSKFLRWPYLLVYALCIALLAGTIGGFLGEIIAKNRSGNISRTIEDHCPLANASTPTPTSTSTPPSTVFARTISVPTTGCTRPTTQRSFKSTSQFFAAQYKTYCATGWLNDELFATSAGSASDCMEACIMYNGHKRVQDRSCVGGGFIPEWRNQSKAMTESGVMPYNCFLKSNDSGTGRNEKNVEVVSLGKG</sequence>
<reference evidence="2" key="1">
    <citation type="journal article" date="2020" name="Stud. Mycol.">
        <title>101 Dothideomycetes genomes: a test case for predicting lifestyles and emergence of pathogens.</title>
        <authorList>
            <person name="Haridas S."/>
            <person name="Albert R."/>
            <person name="Binder M."/>
            <person name="Bloem J."/>
            <person name="Labutti K."/>
            <person name="Salamov A."/>
            <person name="Andreopoulos B."/>
            <person name="Baker S."/>
            <person name="Barry K."/>
            <person name="Bills G."/>
            <person name="Bluhm B."/>
            <person name="Cannon C."/>
            <person name="Castanera R."/>
            <person name="Culley D."/>
            <person name="Daum C."/>
            <person name="Ezra D."/>
            <person name="Gonzalez J."/>
            <person name="Henrissat B."/>
            <person name="Kuo A."/>
            <person name="Liang C."/>
            <person name="Lipzen A."/>
            <person name="Lutzoni F."/>
            <person name="Magnuson J."/>
            <person name="Mondo S."/>
            <person name="Nolan M."/>
            <person name="Ohm R."/>
            <person name="Pangilinan J."/>
            <person name="Park H.-J."/>
            <person name="Ramirez L."/>
            <person name="Alfaro M."/>
            <person name="Sun H."/>
            <person name="Tritt A."/>
            <person name="Yoshinaga Y."/>
            <person name="Zwiers L.-H."/>
            <person name="Turgeon B."/>
            <person name="Goodwin S."/>
            <person name="Spatafora J."/>
            <person name="Crous P."/>
            <person name="Grigoriev I."/>
        </authorList>
    </citation>
    <scope>NUCLEOTIDE SEQUENCE</scope>
    <source>
        <strain evidence="2">CBS 113818</strain>
    </source>
</reference>
<feature type="transmembrane region" description="Helical" evidence="1">
    <location>
        <begin position="66"/>
        <end position="89"/>
    </location>
</feature>
<proteinExistence type="predicted"/>
<dbReference type="EMBL" id="MU006231">
    <property type="protein sequence ID" value="KAF2824021.1"/>
    <property type="molecule type" value="Genomic_DNA"/>
</dbReference>
<keyword evidence="1" id="KW-1133">Transmembrane helix</keyword>
<keyword evidence="3" id="KW-1185">Reference proteome</keyword>
<dbReference type="AlphaFoldDB" id="A0A6A6ZSH3"/>
<evidence type="ECO:0000313" key="3">
    <source>
        <dbReference type="Proteomes" id="UP000799424"/>
    </source>
</evidence>
<protein>
    <submittedName>
        <fullName evidence="2">Uncharacterized protein</fullName>
    </submittedName>
</protein>
<dbReference type="Proteomes" id="UP000799424">
    <property type="component" value="Unassembled WGS sequence"/>
</dbReference>